<name>E3CYU5_9BACT</name>
<evidence type="ECO:0000313" key="7">
    <source>
        <dbReference type="Proteomes" id="UP000005096"/>
    </source>
</evidence>
<dbReference type="AlphaFoldDB" id="E3CYU5"/>
<organism evidence="6 7">
    <name type="scientific">Aminomonas paucivorans DSM 12260</name>
    <dbReference type="NCBI Taxonomy" id="584708"/>
    <lineage>
        <taxon>Bacteria</taxon>
        <taxon>Thermotogati</taxon>
        <taxon>Synergistota</taxon>
        <taxon>Synergistia</taxon>
        <taxon>Synergistales</taxon>
        <taxon>Synergistaceae</taxon>
        <taxon>Aminomonas</taxon>
    </lineage>
</organism>
<keyword evidence="2 5" id="KW-0808">Transferase</keyword>
<sequence>MTVELYVVSDFTGETAEHVARAAASQFGPEAAKLVRFRYVNNEEKGMEILRTAKELNAVLICTLVDHSLRKWFVRKATEEGLDLVDILGPILDILGRRLDRPPLETPGLLRRMDEEYFRRVKAIEFAIKCDDGRSPEFLDQADLVVIGVSRTSKTPLSMYLAHKGIMAANIPLVPEADPPQELFSLPPEKVVGLVIAPEKLVQIRKERLRVLGLDAEVSNYAQWERVQEELDFAKNIMRRTGCRTFEVTNRAIEETAQEILDCLRR</sequence>
<dbReference type="PANTHER" id="PTHR31756">
    <property type="entry name" value="PYRUVATE, PHOSPHATE DIKINASE REGULATORY PROTEIN 1, CHLOROPLASTIC"/>
    <property type="match status" value="1"/>
</dbReference>
<protein>
    <recommendedName>
        <fullName evidence="5">Putative pyruvate, phosphate dikinase regulatory protein</fullName>
        <shortName evidence="5">PPDK regulatory protein</shortName>
        <ecNumber evidence="5">2.7.11.32</ecNumber>
        <ecNumber evidence="5">2.7.4.27</ecNumber>
    </recommendedName>
</protein>
<accession>E3CYU5</accession>
<dbReference type="EMBL" id="CM001022">
    <property type="protein sequence ID" value="EFQ23723.1"/>
    <property type="molecule type" value="Genomic_DNA"/>
</dbReference>
<evidence type="ECO:0000256" key="3">
    <source>
        <dbReference type="ARBA" id="ARBA00022741"/>
    </source>
</evidence>
<gene>
    <name evidence="6" type="ORF">Apau_1299</name>
</gene>
<feature type="binding site" evidence="5">
    <location>
        <begin position="148"/>
        <end position="155"/>
    </location>
    <ligand>
        <name>ADP</name>
        <dbReference type="ChEBI" id="CHEBI:456216"/>
    </ligand>
</feature>
<proteinExistence type="inferred from homology"/>
<dbReference type="PANTHER" id="PTHR31756:SF3">
    <property type="entry name" value="PYRUVATE, PHOSPHATE DIKINASE REGULATORY PROTEIN 1, CHLOROPLASTIC"/>
    <property type="match status" value="1"/>
</dbReference>
<dbReference type="GO" id="GO:0016776">
    <property type="term" value="F:phosphotransferase activity, phosphate group as acceptor"/>
    <property type="evidence" value="ECO:0007669"/>
    <property type="project" value="UniProtKB-UniRule"/>
</dbReference>
<evidence type="ECO:0000313" key="6">
    <source>
        <dbReference type="EMBL" id="EFQ23723.1"/>
    </source>
</evidence>
<dbReference type="EC" id="2.7.4.27" evidence="5"/>
<evidence type="ECO:0000256" key="5">
    <source>
        <dbReference type="HAMAP-Rule" id="MF_00921"/>
    </source>
</evidence>
<comment type="similarity">
    <text evidence="5">Belongs to the pyruvate, phosphate/water dikinase regulatory protein family. PDRP subfamily.</text>
</comment>
<comment type="catalytic activity">
    <reaction evidence="5">
        <text>N(tele)-phospho-L-histidyl/L-threonyl-[pyruvate, phosphate dikinase] + ADP = N(tele)-phospho-L-histidyl/O-phospho-L-threonyl-[pyruvate, phosphate dikinase] + AMP + H(+)</text>
        <dbReference type="Rhea" id="RHEA:43692"/>
        <dbReference type="Rhea" id="RHEA-COMP:10650"/>
        <dbReference type="Rhea" id="RHEA-COMP:10651"/>
        <dbReference type="ChEBI" id="CHEBI:15378"/>
        <dbReference type="ChEBI" id="CHEBI:30013"/>
        <dbReference type="ChEBI" id="CHEBI:61977"/>
        <dbReference type="ChEBI" id="CHEBI:83586"/>
        <dbReference type="ChEBI" id="CHEBI:456215"/>
        <dbReference type="ChEBI" id="CHEBI:456216"/>
        <dbReference type="EC" id="2.7.11.32"/>
    </reaction>
</comment>
<dbReference type="EC" id="2.7.11.32" evidence="5"/>
<dbReference type="HAMAP" id="MF_00921">
    <property type="entry name" value="PDRP"/>
    <property type="match status" value="1"/>
</dbReference>
<evidence type="ECO:0000256" key="2">
    <source>
        <dbReference type="ARBA" id="ARBA00022679"/>
    </source>
</evidence>
<dbReference type="GO" id="GO:0043531">
    <property type="term" value="F:ADP binding"/>
    <property type="evidence" value="ECO:0007669"/>
    <property type="project" value="UniProtKB-UniRule"/>
</dbReference>
<evidence type="ECO:0000256" key="4">
    <source>
        <dbReference type="ARBA" id="ARBA00022777"/>
    </source>
</evidence>
<comment type="catalytic activity">
    <reaction evidence="5">
        <text>N(tele)-phospho-L-histidyl/O-phospho-L-threonyl-[pyruvate, phosphate dikinase] + phosphate + H(+) = N(tele)-phospho-L-histidyl/L-threonyl-[pyruvate, phosphate dikinase] + diphosphate</text>
        <dbReference type="Rhea" id="RHEA:43696"/>
        <dbReference type="Rhea" id="RHEA-COMP:10650"/>
        <dbReference type="Rhea" id="RHEA-COMP:10651"/>
        <dbReference type="ChEBI" id="CHEBI:15378"/>
        <dbReference type="ChEBI" id="CHEBI:30013"/>
        <dbReference type="ChEBI" id="CHEBI:33019"/>
        <dbReference type="ChEBI" id="CHEBI:43474"/>
        <dbReference type="ChEBI" id="CHEBI:61977"/>
        <dbReference type="ChEBI" id="CHEBI:83586"/>
        <dbReference type="EC" id="2.7.4.27"/>
    </reaction>
</comment>
<dbReference type="Pfam" id="PF03618">
    <property type="entry name" value="Kinase-PPPase"/>
    <property type="match status" value="1"/>
</dbReference>
<dbReference type="GO" id="GO:0005524">
    <property type="term" value="F:ATP binding"/>
    <property type="evidence" value="ECO:0007669"/>
    <property type="project" value="InterPro"/>
</dbReference>
<dbReference type="RefSeq" id="WP_006300925.1">
    <property type="nucleotide sequence ID" value="NZ_CM001022.1"/>
</dbReference>
<keyword evidence="7" id="KW-1185">Reference proteome</keyword>
<dbReference type="GO" id="GO:0004674">
    <property type="term" value="F:protein serine/threonine kinase activity"/>
    <property type="evidence" value="ECO:0007669"/>
    <property type="project" value="UniProtKB-UniRule"/>
</dbReference>
<dbReference type="STRING" id="584708.Apau_1299"/>
<evidence type="ECO:0000256" key="1">
    <source>
        <dbReference type="ARBA" id="ARBA00022527"/>
    </source>
</evidence>
<keyword evidence="1 5" id="KW-0723">Serine/threonine-protein kinase</keyword>
<dbReference type="InterPro" id="IPR005177">
    <property type="entry name" value="Kinase-pyrophosphorylase"/>
</dbReference>
<dbReference type="eggNOG" id="COG1806">
    <property type="taxonomic scope" value="Bacteria"/>
</dbReference>
<comment type="function">
    <text evidence="5">Bifunctional serine/threonine kinase and phosphorylase involved in the regulation of the pyruvate, phosphate dikinase (PPDK) by catalyzing its phosphorylation/dephosphorylation.</text>
</comment>
<dbReference type="InterPro" id="IPR026565">
    <property type="entry name" value="PPDK_reg"/>
</dbReference>
<dbReference type="HOGENOM" id="CLU_046206_2_1_0"/>
<reference evidence="6 7" key="1">
    <citation type="journal article" date="2010" name="Stand. Genomic Sci.">
        <title>Non-contiguous finished genome sequence of Aminomonas paucivorans type strain (GLU-3).</title>
        <authorList>
            <person name="Pitluck S."/>
            <person name="Yasawong M."/>
            <person name="Held B."/>
            <person name="Lapidus A."/>
            <person name="Nolan M."/>
            <person name="Copeland A."/>
            <person name="Lucas S."/>
            <person name="Del Rio T.G."/>
            <person name="Tice H."/>
            <person name="Cheng J.F."/>
            <person name="Chertkov O."/>
            <person name="Goodwin L."/>
            <person name="Tapia R."/>
            <person name="Han C."/>
            <person name="Liolios K."/>
            <person name="Ivanova N."/>
            <person name="Mavromatis K."/>
            <person name="Ovchinnikova G."/>
            <person name="Pati A."/>
            <person name="Chen A."/>
            <person name="Palaniappan K."/>
            <person name="Land M."/>
            <person name="Hauser L."/>
            <person name="Chang Y.J."/>
            <person name="Jeffries C.D."/>
            <person name="Pukall R."/>
            <person name="Spring S."/>
            <person name="Rohde M."/>
            <person name="Sikorski J."/>
            <person name="Goker M."/>
            <person name="Woyke T."/>
            <person name="Bristow J."/>
            <person name="Eisen J.A."/>
            <person name="Markowitz V."/>
            <person name="Hugenholtz P."/>
            <person name="Kyrpides N.C."/>
            <person name="Klenk H.P."/>
        </authorList>
    </citation>
    <scope>NUCLEOTIDE SEQUENCE [LARGE SCALE GENOMIC DNA]</scope>
    <source>
        <strain evidence="6 7">DSM 12260</strain>
    </source>
</reference>
<keyword evidence="4 5" id="KW-0418">Kinase</keyword>
<dbReference type="PaxDb" id="584708-Apau_1299"/>
<keyword evidence="3 5" id="KW-0547">Nucleotide-binding</keyword>
<dbReference type="OrthoDB" id="9782201at2"/>
<dbReference type="Proteomes" id="UP000005096">
    <property type="component" value="Chromosome"/>
</dbReference>
<dbReference type="NCBIfam" id="NF003742">
    <property type="entry name" value="PRK05339.1"/>
    <property type="match status" value="1"/>
</dbReference>